<evidence type="ECO:0000313" key="1">
    <source>
        <dbReference type="EMBL" id="VCT93347.1"/>
    </source>
</evidence>
<reference evidence="1" key="1">
    <citation type="submission" date="2018-10" db="EMBL/GenBank/DDBJ databases">
        <authorList>
            <person name="Singh K. P."/>
            <person name="Ramachandran G."/>
            <person name="Val-Calvo J."/>
            <person name="Meijer J.J. W."/>
            <person name="Miguel-Arribas A."/>
            <person name="Gago Cordoba C."/>
        </authorList>
    </citation>
    <scope>NUCLEOTIDE SEQUENCE</scope>
    <source>
        <strain evidence="1">1</strain>
        <plasmid evidence="1">p576</plasmid>
    </source>
</reference>
<gene>
    <name evidence="1" type="primary">p59</name>
    <name evidence="1" type="ORF">SBRMV_059</name>
</gene>
<proteinExistence type="predicted"/>
<sequence length="58" mass="6799">MASKAEKKESKEFAKLLLNAQGVNYDDWLHEQHKALEAENKDFMKEIIQQHLLDQNNS</sequence>
<keyword evidence="1" id="KW-0614">Plasmid</keyword>
<dbReference type="EMBL" id="LR026976">
    <property type="protein sequence ID" value="VCT93347.1"/>
    <property type="molecule type" value="Genomic_DNA"/>
</dbReference>
<geneLocation type="plasmid" evidence="1">
    <name>p576</name>
</geneLocation>
<accession>A0A9Q9PAP1</accession>
<protein>
    <submittedName>
        <fullName evidence="1">Uncharacterized protein</fullName>
    </submittedName>
</protein>
<name>A0A9Q9PAP1_BACPU</name>
<dbReference type="AlphaFoldDB" id="A0A9Q9PAP1"/>
<dbReference type="RefSeq" id="WP_181950586.1">
    <property type="nucleotide sequence ID" value="NZ_LR026976.1"/>
</dbReference>
<organism evidence="1">
    <name type="scientific">Bacillus pumilus</name>
    <name type="common">Bacillus mesentericus</name>
    <dbReference type="NCBI Taxonomy" id="1408"/>
    <lineage>
        <taxon>Bacteria</taxon>
        <taxon>Bacillati</taxon>
        <taxon>Bacillota</taxon>
        <taxon>Bacilli</taxon>
        <taxon>Bacillales</taxon>
        <taxon>Bacillaceae</taxon>
        <taxon>Bacillus</taxon>
    </lineage>
</organism>